<reference evidence="3 4" key="2">
    <citation type="journal article" date="2017" name="Genome Announc.">
        <title>Draft Genome Sequences of Four Alkaliphilic Bacteria Belonging to the Anaerobacillus Genus.</title>
        <authorList>
            <person name="Bassil N.M."/>
            <person name="Lloyd J.R."/>
        </authorList>
    </citation>
    <scope>NUCLEOTIDE SEQUENCE [LARGE SCALE GENOMIC DNA]</scope>
    <source>
        <strain evidence="3 4">NB2006</strain>
    </source>
</reference>
<feature type="transmembrane region" description="Helical" evidence="1">
    <location>
        <begin position="52"/>
        <end position="73"/>
    </location>
</feature>
<dbReference type="OrthoDB" id="2622902at2"/>
<keyword evidence="1" id="KW-0472">Membrane</keyword>
<keyword evidence="1" id="KW-1133">Transmembrane helix</keyword>
<gene>
    <name evidence="3" type="ORF">AWH56_011330</name>
    <name evidence="2" type="ORF">AWH56_04780</name>
</gene>
<proteinExistence type="predicted"/>
<dbReference type="Proteomes" id="UP000180175">
    <property type="component" value="Chromosome"/>
</dbReference>
<keyword evidence="1" id="KW-0812">Transmembrane</keyword>
<organism evidence="2 4">
    <name type="scientific">Anaerobacillus isosaccharinicus</name>
    <dbReference type="NCBI Taxonomy" id="1532552"/>
    <lineage>
        <taxon>Bacteria</taxon>
        <taxon>Bacillati</taxon>
        <taxon>Bacillota</taxon>
        <taxon>Bacilli</taxon>
        <taxon>Bacillales</taxon>
        <taxon>Bacillaceae</taxon>
        <taxon>Anaerobacillus</taxon>
    </lineage>
</organism>
<sequence>MNQNKSYLIGSMLILSGTILLGFMHLAMATYIPNMTGWGSPPGKFATVLNGIMGWFPYILSIVQIGTGALLVWNSIFNHKQS</sequence>
<keyword evidence="4" id="KW-1185">Reference proteome</keyword>
<evidence type="ECO:0000313" key="3">
    <source>
        <dbReference type="EMBL" id="QOY38070.1"/>
    </source>
</evidence>
<dbReference type="AlphaFoldDB" id="A0A1S2MDC9"/>
<accession>A0A1S2MDC9</accession>
<reference evidence="3 4" key="3">
    <citation type="journal article" date="2019" name="Int. J. Syst. Evol. Microbiol.">
        <title>Anaerobacillus isosaccharinicus sp. nov., an alkaliphilic bacterium which degrades isosaccharinic acid.</title>
        <authorList>
            <person name="Bassil N.M."/>
            <person name="Lloyd J.R."/>
        </authorList>
    </citation>
    <scope>NUCLEOTIDE SEQUENCE [LARGE SCALE GENOMIC DNA]</scope>
    <source>
        <strain evidence="3 4">NB2006</strain>
    </source>
</reference>
<dbReference type="EMBL" id="CP063356">
    <property type="protein sequence ID" value="QOY38070.1"/>
    <property type="molecule type" value="Genomic_DNA"/>
</dbReference>
<dbReference type="EMBL" id="LQXD01000031">
    <property type="protein sequence ID" value="OIJ22741.1"/>
    <property type="molecule type" value="Genomic_DNA"/>
</dbReference>
<dbReference type="RefSeq" id="WP_071316038.1">
    <property type="nucleotide sequence ID" value="NZ_CP063356.2"/>
</dbReference>
<feature type="transmembrane region" description="Helical" evidence="1">
    <location>
        <begin position="7"/>
        <end position="32"/>
    </location>
</feature>
<name>A0A1S2MDC9_9BACI</name>
<dbReference type="KEGG" id="aia:AWH56_011330"/>
<reference evidence="2 4" key="1">
    <citation type="submission" date="2016-10" db="EMBL/GenBank/DDBJ databases">
        <title>Draft genome sequences of four alkaliphilic bacteria belonging to the Anaerobacillus genus.</title>
        <authorList>
            <person name="Bassil N.M."/>
            <person name="Lloyd J.R."/>
        </authorList>
    </citation>
    <scope>NUCLEOTIDE SEQUENCE [LARGE SCALE GENOMIC DNA]</scope>
    <source>
        <strain evidence="2 4">NB2006</strain>
    </source>
</reference>
<evidence type="ECO:0000256" key="1">
    <source>
        <dbReference type="SAM" id="Phobius"/>
    </source>
</evidence>
<reference evidence="3" key="4">
    <citation type="submission" date="2020-10" db="EMBL/GenBank/DDBJ databases">
        <authorList>
            <person name="Bassil N.M."/>
            <person name="Lloyd J.R."/>
        </authorList>
    </citation>
    <scope>NUCLEOTIDE SEQUENCE</scope>
    <source>
        <strain evidence="3">NB2006</strain>
    </source>
</reference>
<evidence type="ECO:0000313" key="4">
    <source>
        <dbReference type="Proteomes" id="UP000180175"/>
    </source>
</evidence>
<protein>
    <submittedName>
        <fullName evidence="2">Uncharacterized protein</fullName>
    </submittedName>
</protein>
<evidence type="ECO:0000313" key="2">
    <source>
        <dbReference type="EMBL" id="OIJ22741.1"/>
    </source>
</evidence>